<gene>
    <name evidence="1" type="ORF">BH695_1872</name>
</gene>
<protein>
    <submittedName>
        <fullName evidence="1">Uncharacterized protein</fullName>
    </submittedName>
</protein>
<reference evidence="1 2" key="1">
    <citation type="journal article" date="2018" name="Harmful Algae">
        <title>The highly heterogeneous methylated genomes and diverse restriction-modification systems of bloom-forming Microcystis.</title>
        <authorList>
            <person name="Zhao L."/>
            <person name="Song Y."/>
            <person name="Li L."/>
            <person name="Gan N."/>
            <person name="Brand J.J."/>
            <person name="Song L."/>
        </authorList>
    </citation>
    <scope>NUCLEOTIDE SEQUENCE [LARGE SCALE GENOMIC DNA]</scope>
    <source>
        <strain evidence="1 2">PCC 7806SL</strain>
    </source>
</reference>
<sequence>MGTNSQKPCYRANLELLAYFPRTFVLNLNESTLGSRGDRT</sequence>
<dbReference type="EMBL" id="CP020771">
    <property type="protein sequence ID" value="ARI81153.1"/>
    <property type="molecule type" value="Genomic_DNA"/>
</dbReference>
<organism evidence="1 2">
    <name type="scientific">Microcystis aeruginosa PCC 7806SL</name>
    <dbReference type="NCBI Taxonomy" id="1903187"/>
    <lineage>
        <taxon>Bacteria</taxon>
        <taxon>Bacillati</taxon>
        <taxon>Cyanobacteriota</taxon>
        <taxon>Cyanophyceae</taxon>
        <taxon>Oscillatoriophycideae</taxon>
        <taxon>Chroococcales</taxon>
        <taxon>Microcystaceae</taxon>
        <taxon>Microcystis</taxon>
    </lineage>
</organism>
<dbReference type="Proteomes" id="UP000192439">
    <property type="component" value="Chromosome"/>
</dbReference>
<proteinExistence type="predicted"/>
<dbReference type="AlphaFoldDB" id="A0AB33BSB4"/>
<name>A0AB33BSB4_MICA7</name>
<accession>A0AB33BSB4</accession>
<evidence type="ECO:0000313" key="1">
    <source>
        <dbReference type="EMBL" id="ARI81153.1"/>
    </source>
</evidence>
<evidence type="ECO:0000313" key="2">
    <source>
        <dbReference type="Proteomes" id="UP000192439"/>
    </source>
</evidence>
<keyword evidence="2" id="KW-1185">Reference proteome</keyword>